<dbReference type="EMBL" id="KE344918">
    <property type="protein sequence ID" value="EXB86678.1"/>
    <property type="molecule type" value="Genomic_DNA"/>
</dbReference>
<feature type="signal peptide" evidence="1">
    <location>
        <begin position="1"/>
        <end position="22"/>
    </location>
</feature>
<proteinExistence type="predicted"/>
<evidence type="ECO:0000313" key="2">
    <source>
        <dbReference type="EMBL" id="EXB86678.1"/>
    </source>
</evidence>
<protein>
    <recommendedName>
        <fullName evidence="4">Secreted protein</fullName>
    </recommendedName>
</protein>
<organism evidence="2 3">
    <name type="scientific">Morus notabilis</name>
    <dbReference type="NCBI Taxonomy" id="981085"/>
    <lineage>
        <taxon>Eukaryota</taxon>
        <taxon>Viridiplantae</taxon>
        <taxon>Streptophyta</taxon>
        <taxon>Embryophyta</taxon>
        <taxon>Tracheophyta</taxon>
        <taxon>Spermatophyta</taxon>
        <taxon>Magnoliopsida</taxon>
        <taxon>eudicotyledons</taxon>
        <taxon>Gunneridae</taxon>
        <taxon>Pentapetalae</taxon>
        <taxon>rosids</taxon>
        <taxon>fabids</taxon>
        <taxon>Rosales</taxon>
        <taxon>Moraceae</taxon>
        <taxon>Moreae</taxon>
        <taxon>Morus</taxon>
    </lineage>
</organism>
<evidence type="ECO:0008006" key="4">
    <source>
        <dbReference type="Google" id="ProtNLM"/>
    </source>
</evidence>
<evidence type="ECO:0000313" key="3">
    <source>
        <dbReference type="Proteomes" id="UP000030645"/>
    </source>
</evidence>
<gene>
    <name evidence="2" type="ORF">L484_013209</name>
</gene>
<name>W9RPX3_9ROSA</name>
<keyword evidence="3" id="KW-1185">Reference proteome</keyword>
<feature type="chain" id="PRO_5004931517" description="Secreted protein" evidence="1">
    <location>
        <begin position="23"/>
        <end position="79"/>
    </location>
</feature>
<keyword evidence="1" id="KW-0732">Signal</keyword>
<evidence type="ECO:0000256" key="1">
    <source>
        <dbReference type="SAM" id="SignalP"/>
    </source>
</evidence>
<sequence>MALQNLFATAILLGAWDTCVLSNIRTIHFTLYFYDLTPKLFVIRFLIYAGISGTPETREGINVILDPGKGANRVFVRVL</sequence>
<reference evidence="3" key="1">
    <citation type="submission" date="2013-01" db="EMBL/GenBank/DDBJ databases">
        <title>Draft Genome Sequence of a Mulberry Tree, Morus notabilis C.K. Schneid.</title>
        <authorList>
            <person name="He N."/>
            <person name="Zhao S."/>
        </authorList>
    </citation>
    <scope>NUCLEOTIDE SEQUENCE</scope>
</reference>
<dbReference type="AlphaFoldDB" id="W9RPX3"/>
<dbReference type="Proteomes" id="UP000030645">
    <property type="component" value="Unassembled WGS sequence"/>
</dbReference>
<accession>W9RPX3</accession>